<evidence type="ECO:0000313" key="1">
    <source>
        <dbReference type="EMBL" id="WPL15138.1"/>
    </source>
</evidence>
<dbReference type="InterPro" id="IPR010035">
    <property type="entry name" value="Thi_S"/>
</dbReference>
<dbReference type="CDD" id="cd00565">
    <property type="entry name" value="Ubl_ThiS"/>
    <property type="match status" value="1"/>
</dbReference>
<organism evidence="1 2">
    <name type="scientific">Thiorhodovibrio winogradskyi</name>
    <dbReference type="NCBI Taxonomy" id="77007"/>
    <lineage>
        <taxon>Bacteria</taxon>
        <taxon>Pseudomonadati</taxon>
        <taxon>Pseudomonadota</taxon>
        <taxon>Gammaproteobacteria</taxon>
        <taxon>Chromatiales</taxon>
        <taxon>Chromatiaceae</taxon>
        <taxon>Thiorhodovibrio</taxon>
    </lineage>
</organism>
<gene>
    <name evidence="1" type="primary">thiS</name>
    <name evidence="1" type="ORF">Thiowin_00018</name>
</gene>
<dbReference type="Gene3D" id="3.10.20.30">
    <property type="match status" value="1"/>
</dbReference>
<dbReference type="InterPro" id="IPR012675">
    <property type="entry name" value="Beta-grasp_dom_sf"/>
</dbReference>
<accession>A0ABZ0S2Y7</accession>
<dbReference type="InterPro" id="IPR016155">
    <property type="entry name" value="Mopterin_synth/thiamin_S_b"/>
</dbReference>
<dbReference type="PANTHER" id="PTHR34472">
    <property type="entry name" value="SULFUR CARRIER PROTEIN THIS"/>
    <property type="match status" value="1"/>
</dbReference>
<reference evidence="1 2" key="1">
    <citation type="journal article" date="2023" name="Microorganisms">
        <title>Thiorhodovibrio frisius and Trv. litoralis spp. nov., Two Novel Members from a Clade of Fastidious Purple Sulfur Bacteria That Exhibit Unique Red-Shifted Light-Harvesting Capabilities.</title>
        <authorList>
            <person name="Methner A."/>
            <person name="Kuzyk S.B."/>
            <person name="Petersen J."/>
            <person name="Bauer S."/>
            <person name="Brinkmann H."/>
            <person name="Sichau K."/>
            <person name="Wanner G."/>
            <person name="Wolf J."/>
            <person name="Neumann-Schaal M."/>
            <person name="Henke P."/>
            <person name="Tank M."/>
            <person name="Sproer C."/>
            <person name="Bunk B."/>
            <person name="Overmann J."/>
        </authorList>
    </citation>
    <scope>NUCLEOTIDE SEQUENCE [LARGE SCALE GENOMIC DNA]</scope>
    <source>
        <strain evidence="1 2">DSM 6702</strain>
    </source>
</reference>
<sequence>MQIFLNGETLDLNPGATVLDLIHQQGLAKQRLAVEVNQHLVPRSQFAASPLAPGDRVEIIHAVGGG</sequence>
<evidence type="ECO:0000313" key="2">
    <source>
        <dbReference type="Proteomes" id="UP001432180"/>
    </source>
</evidence>
<dbReference type="PANTHER" id="PTHR34472:SF1">
    <property type="entry name" value="SULFUR CARRIER PROTEIN THIS"/>
    <property type="match status" value="1"/>
</dbReference>
<dbReference type="SUPFAM" id="SSF54285">
    <property type="entry name" value="MoaD/ThiS"/>
    <property type="match status" value="1"/>
</dbReference>
<keyword evidence="2" id="KW-1185">Reference proteome</keyword>
<dbReference type="InterPro" id="IPR003749">
    <property type="entry name" value="ThiS/MoaD-like"/>
</dbReference>
<name>A0ABZ0S2Y7_9GAMM</name>
<dbReference type="RefSeq" id="WP_328988169.1">
    <property type="nucleotide sequence ID" value="NZ_CP121472.1"/>
</dbReference>
<dbReference type="Proteomes" id="UP001432180">
    <property type="component" value="Chromosome"/>
</dbReference>
<dbReference type="EMBL" id="CP121472">
    <property type="protein sequence ID" value="WPL15138.1"/>
    <property type="molecule type" value="Genomic_DNA"/>
</dbReference>
<dbReference type="Pfam" id="PF02597">
    <property type="entry name" value="ThiS"/>
    <property type="match status" value="1"/>
</dbReference>
<dbReference type="NCBIfam" id="TIGR01683">
    <property type="entry name" value="thiS"/>
    <property type="match status" value="1"/>
</dbReference>
<protein>
    <submittedName>
        <fullName evidence="1">Thiamine biosynthesis protein ThiS</fullName>
    </submittedName>
</protein>
<proteinExistence type="predicted"/>